<dbReference type="RefSeq" id="WP_154481276.1">
    <property type="nucleotide sequence ID" value="NZ_VUNF01000015.1"/>
</dbReference>
<keyword evidence="1" id="KW-0812">Transmembrane</keyword>
<evidence type="ECO:0000313" key="4">
    <source>
        <dbReference type="Proteomes" id="UP000450161"/>
    </source>
</evidence>
<dbReference type="Proteomes" id="UP000450161">
    <property type="component" value="Unassembled WGS sequence"/>
</dbReference>
<keyword evidence="1" id="KW-0472">Membrane</keyword>
<feature type="transmembrane region" description="Helical" evidence="1">
    <location>
        <begin position="529"/>
        <end position="552"/>
    </location>
</feature>
<feature type="transmembrane region" description="Helical" evidence="1">
    <location>
        <begin position="418"/>
        <end position="438"/>
    </location>
</feature>
<proteinExistence type="predicted"/>
<dbReference type="AlphaFoldDB" id="A0A6I2U1A9"/>
<feature type="transmembrane region" description="Helical" evidence="1">
    <location>
        <begin position="499"/>
        <end position="517"/>
    </location>
</feature>
<comment type="caution">
    <text evidence="3">The sequence shown here is derived from an EMBL/GenBank/DDBJ whole genome shotgun (WGS) entry which is preliminary data.</text>
</comment>
<name>A0A6I2U1A9_9BACT</name>
<evidence type="ECO:0000313" key="3">
    <source>
        <dbReference type="EMBL" id="MST77810.1"/>
    </source>
</evidence>
<feature type="transmembrane region" description="Helical" evidence="1">
    <location>
        <begin position="614"/>
        <end position="631"/>
    </location>
</feature>
<dbReference type="InterPro" id="IPR027417">
    <property type="entry name" value="P-loop_NTPase"/>
</dbReference>
<feature type="domain" description="Novel STAND NTPase 1" evidence="2">
    <location>
        <begin position="7"/>
        <end position="391"/>
    </location>
</feature>
<dbReference type="Pfam" id="PF20703">
    <property type="entry name" value="nSTAND1"/>
    <property type="match status" value="1"/>
</dbReference>
<evidence type="ECO:0000256" key="1">
    <source>
        <dbReference type="SAM" id="Phobius"/>
    </source>
</evidence>
<dbReference type="InterPro" id="IPR049052">
    <property type="entry name" value="nSTAND1"/>
</dbReference>
<sequence>MDKSIYFKGPSCYQETDKELFWGREKETQDVFNLVSNSDYCVCCAKSGEGKSSLLNAGLMPKLRKCGFLPVNIRFSRRCYENENPDFDAIVLSVLEKARKDIGADYYKSVDVDEKIGKIHYHGEKNLNESLWWNLRVNEIRKDAFTQLTPVLIFDQFEEIFANSVDIGWVNKFFVWLEELYNDMNPCDNMEVGRLGKKFKVLLSLRSEYICELDYWAMQRCFIPSLKNNRYYLKPLTGNAADEIVTRIFEKIDFNGIAKDTILEFSQSDKTNEFYEDEPCKSALKLSLILDTCYRYKECVVALIGKDGDNIDAASLSDILEIYYDEATSMLPRQQRDKIEDLLVDSRGRRNKVLENELCSIIREEQLEKLKEKRIVTTIGSNEIEIAHDCLREIVFKHSSERRKKIEQERNQAVKNKWYVILLVIFSGCALVSFFLFRRYGYQEVHDFYVATRNIGKAWWYGLFNGGAILCFFPYLLPLLGFIVCCLYKKKVYIEVPEIISVTSGSLLVLLSCFFYDSIFNTTIGEPNIIDSCWGVFGIPCLLFACCISYIWKRMKINGWLLIAYPISIVPLIFCEFINEYVNRYTCFLFISVSIGILAIAFKRCPNKKKSFYVTINALVLMACFLGHLGFCPFKINYSEVDMSHSIPWNLTIIQKNQQYGVVDAVKGDTIIPCLFDGIKDGGFVMLLSPTGEELKDPLLSVNNINSVVDELHQEGCDTKLNSKNGIRYVYVSIDKALYDVIQNDSTEYDVEASKAYFTVRDGLYKAIKRNLPINKINVSNLAKLYEMERKYVDILHRKLKQEKPSFNTTELLITHSARQMSVAVILDMINDNRSNLSLLKALDAFRTAYFSQKMYEQHINFKANIQFNYNTDISFNVKDSSNSIVSNKNHKNSLFFNAMFSNNDSSPLSSISLWQYVYAQTLGLIAPPFASRLPEKLQNIAKMKENQFQIFDKMLKNVNFDSDDVDYVIKDIKANKDLIESIKNVVSKKNASQLSYVDSLITINDKYEQFDPFQMFKSTDMRKIRQTATKNISRFYDLYKYYSDTSPNDYQYAIFRKNMVDNLYLASFCGGGIIPQIRNLKEQDSSFFNYTYKALGATYNSVDSIRANAETIKTNCLNKIRGILQNRVKKHK</sequence>
<feature type="transmembrane region" description="Helical" evidence="1">
    <location>
        <begin position="559"/>
        <end position="579"/>
    </location>
</feature>
<protein>
    <recommendedName>
        <fullName evidence="2">Novel STAND NTPase 1 domain-containing protein</fullName>
    </recommendedName>
</protein>
<dbReference type="Gene3D" id="3.40.50.300">
    <property type="entry name" value="P-loop containing nucleotide triphosphate hydrolases"/>
    <property type="match status" value="1"/>
</dbReference>
<gene>
    <name evidence="3" type="ORF">FYJ72_08980</name>
</gene>
<dbReference type="EMBL" id="VUNF01000015">
    <property type="protein sequence ID" value="MST77810.1"/>
    <property type="molecule type" value="Genomic_DNA"/>
</dbReference>
<keyword evidence="1" id="KW-1133">Transmembrane helix</keyword>
<reference evidence="3 4" key="1">
    <citation type="submission" date="2019-08" db="EMBL/GenBank/DDBJ databases">
        <title>In-depth cultivation of the pig gut microbiome towards novel bacterial diversity and tailored functional studies.</title>
        <authorList>
            <person name="Wylensek D."/>
            <person name="Hitch T.C.A."/>
            <person name="Clavel T."/>
        </authorList>
    </citation>
    <scope>NUCLEOTIDE SEQUENCE [LARGE SCALE GENOMIC DNA]</scope>
    <source>
        <strain evidence="3 4">LKV-178-WT-2C</strain>
    </source>
</reference>
<feature type="transmembrane region" description="Helical" evidence="1">
    <location>
        <begin position="458"/>
        <end position="487"/>
    </location>
</feature>
<organism evidence="3 4">
    <name type="scientific">Segatella copri</name>
    <dbReference type="NCBI Taxonomy" id="165179"/>
    <lineage>
        <taxon>Bacteria</taxon>
        <taxon>Pseudomonadati</taxon>
        <taxon>Bacteroidota</taxon>
        <taxon>Bacteroidia</taxon>
        <taxon>Bacteroidales</taxon>
        <taxon>Prevotellaceae</taxon>
        <taxon>Segatella</taxon>
    </lineage>
</organism>
<evidence type="ECO:0000259" key="2">
    <source>
        <dbReference type="Pfam" id="PF20703"/>
    </source>
</evidence>
<feature type="transmembrane region" description="Helical" evidence="1">
    <location>
        <begin position="585"/>
        <end position="602"/>
    </location>
</feature>
<accession>A0A6I2U1A9</accession>
<dbReference type="SUPFAM" id="SSF52540">
    <property type="entry name" value="P-loop containing nucleoside triphosphate hydrolases"/>
    <property type="match status" value="1"/>
</dbReference>